<feature type="transmembrane region" description="Helical" evidence="1">
    <location>
        <begin position="241"/>
        <end position="259"/>
    </location>
</feature>
<sequence length="295" mass="33727">MIICGCENFTSKELIPKVIVFCVEMLAVSADAVAVLPYLAFAIQGFWLLVPVEPTILLVIFVSLYWAACVLILKCLIFRVYLLSGERIWKFEISERHFHLMQLSWYFYIVPVLWFISVMNVEKSKVPISYDSYDSLISPRVIYWNFFLNSNSISCAIVWTILVLIYGFLIIVCLFKIFYALNRNQNFSQRTKDLHRKAVYSSVFLIVPSSLSICSIVVIMFSLLGLQKLGVDVSFVFINRLIPSTIIGHSIVIGVNTLYHMGYDQVKLFFTRLSGKTLPVENQNSSTLVVTGYSQ</sequence>
<evidence type="ECO:0000256" key="1">
    <source>
        <dbReference type="SAM" id="Phobius"/>
    </source>
</evidence>
<proteinExistence type="predicted"/>
<organism evidence="2 3">
    <name type="scientific">Mesorhabditis belari</name>
    <dbReference type="NCBI Taxonomy" id="2138241"/>
    <lineage>
        <taxon>Eukaryota</taxon>
        <taxon>Metazoa</taxon>
        <taxon>Ecdysozoa</taxon>
        <taxon>Nematoda</taxon>
        <taxon>Chromadorea</taxon>
        <taxon>Rhabditida</taxon>
        <taxon>Rhabditina</taxon>
        <taxon>Rhabditomorpha</taxon>
        <taxon>Rhabditoidea</taxon>
        <taxon>Rhabditidae</taxon>
        <taxon>Mesorhabditinae</taxon>
        <taxon>Mesorhabditis</taxon>
    </lineage>
</organism>
<protein>
    <submittedName>
        <fullName evidence="3">Uncharacterized protein</fullName>
    </submittedName>
</protein>
<dbReference type="AlphaFoldDB" id="A0AAF3EHN8"/>
<evidence type="ECO:0000313" key="2">
    <source>
        <dbReference type="Proteomes" id="UP000887575"/>
    </source>
</evidence>
<accession>A0AAF3EHN8</accession>
<name>A0AAF3EHN8_9BILA</name>
<reference evidence="3" key="1">
    <citation type="submission" date="2024-02" db="UniProtKB">
        <authorList>
            <consortium name="WormBaseParasite"/>
        </authorList>
    </citation>
    <scope>IDENTIFICATION</scope>
</reference>
<evidence type="ECO:0000313" key="3">
    <source>
        <dbReference type="WBParaSite" id="MBELARI_LOCUS13340"/>
    </source>
</evidence>
<feature type="transmembrane region" description="Helical" evidence="1">
    <location>
        <begin position="56"/>
        <end position="82"/>
    </location>
</feature>
<keyword evidence="1" id="KW-0812">Transmembrane</keyword>
<keyword evidence="1" id="KW-1133">Transmembrane helix</keyword>
<feature type="transmembrane region" description="Helical" evidence="1">
    <location>
        <begin position="103"/>
        <end position="121"/>
    </location>
</feature>
<keyword evidence="1" id="KW-0472">Membrane</keyword>
<dbReference type="WBParaSite" id="MBELARI_LOCUS13340">
    <property type="protein sequence ID" value="MBELARI_LOCUS13340"/>
    <property type="gene ID" value="MBELARI_LOCUS13340"/>
</dbReference>
<dbReference type="Pfam" id="PF10318">
    <property type="entry name" value="7TM_GPCR_Srh"/>
    <property type="match status" value="1"/>
</dbReference>
<feature type="transmembrane region" description="Helical" evidence="1">
    <location>
        <begin position="18"/>
        <end position="50"/>
    </location>
</feature>
<dbReference type="Proteomes" id="UP000887575">
    <property type="component" value="Unassembled WGS sequence"/>
</dbReference>
<feature type="transmembrane region" description="Helical" evidence="1">
    <location>
        <begin position="199"/>
        <end position="221"/>
    </location>
</feature>
<dbReference type="InterPro" id="IPR019422">
    <property type="entry name" value="7TM_GPCR_serpentine_rcpt_Srh"/>
</dbReference>
<keyword evidence="2" id="KW-1185">Reference proteome</keyword>
<feature type="transmembrane region" description="Helical" evidence="1">
    <location>
        <begin position="156"/>
        <end position="179"/>
    </location>
</feature>